<dbReference type="HOGENOM" id="CLU_2215581_0_0_5"/>
<dbReference type="EMBL" id="ADVL01000754">
    <property type="protein sequence ID" value="EFH09654.1"/>
    <property type="molecule type" value="Genomic_DNA"/>
</dbReference>
<name>D5RSR8_9PROT</name>
<organism evidence="2 3">
    <name type="scientific">Pseudoroseomonas cervicalis ATCC 49957</name>
    <dbReference type="NCBI Taxonomy" id="525371"/>
    <lineage>
        <taxon>Bacteria</taxon>
        <taxon>Pseudomonadati</taxon>
        <taxon>Pseudomonadota</taxon>
        <taxon>Alphaproteobacteria</taxon>
        <taxon>Acetobacterales</taxon>
        <taxon>Roseomonadaceae</taxon>
        <taxon>Roseomonas</taxon>
    </lineage>
</organism>
<sequence length="107" mass="10897">MSSREAQRGARAEIDAALLLRGTIGVNDLHVVNAVARRQRQRDAGAGAEGPSEQPVLAPIGTAGGGDENEVDRPAAAIVEAQRGGAALLRRVAGGRAIARRRGAVAG</sequence>
<proteinExistence type="predicted"/>
<dbReference type="Proteomes" id="UP000005324">
    <property type="component" value="Unassembled WGS sequence"/>
</dbReference>
<gene>
    <name evidence="2" type="ORF">HMPREF0731_4130</name>
</gene>
<reference evidence="2 3" key="1">
    <citation type="submission" date="2010-04" db="EMBL/GenBank/DDBJ databases">
        <authorList>
            <person name="Qin X."/>
            <person name="Bachman B."/>
            <person name="Battles P."/>
            <person name="Bell A."/>
            <person name="Bess C."/>
            <person name="Bickham C."/>
            <person name="Chaboub L."/>
            <person name="Chen D."/>
            <person name="Coyle M."/>
            <person name="Deiros D.R."/>
            <person name="Dinh H."/>
            <person name="Forbes L."/>
            <person name="Fowler G."/>
            <person name="Francisco L."/>
            <person name="Fu Q."/>
            <person name="Gubbala S."/>
            <person name="Hale W."/>
            <person name="Han Y."/>
            <person name="Hemphill L."/>
            <person name="Highlander S.K."/>
            <person name="Hirani K."/>
            <person name="Hogues M."/>
            <person name="Jackson L."/>
            <person name="Jakkamsetti A."/>
            <person name="Javaid M."/>
            <person name="Jiang H."/>
            <person name="Korchina V."/>
            <person name="Kovar C."/>
            <person name="Lara F."/>
            <person name="Lee S."/>
            <person name="Mata R."/>
            <person name="Mathew T."/>
            <person name="Moen C."/>
            <person name="Morales K."/>
            <person name="Munidasa M."/>
            <person name="Nazareth L."/>
            <person name="Ngo R."/>
            <person name="Nguyen L."/>
            <person name="Okwuonu G."/>
            <person name="Ongeri F."/>
            <person name="Patil S."/>
            <person name="Petrosino J."/>
            <person name="Pham C."/>
            <person name="Pham P."/>
            <person name="Pu L.-L."/>
            <person name="Puazo M."/>
            <person name="Raj R."/>
            <person name="Reid J."/>
            <person name="Rouhana J."/>
            <person name="Saada N."/>
            <person name="Shang Y."/>
            <person name="Simmons D."/>
            <person name="Thornton R."/>
            <person name="Warren J."/>
            <person name="Weissenberger G."/>
            <person name="Zhang J."/>
            <person name="Zhang L."/>
            <person name="Zhou C."/>
            <person name="Zhu D."/>
            <person name="Muzny D."/>
            <person name="Worley K."/>
            <person name="Gibbs R."/>
        </authorList>
    </citation>
    <scope>NUCLEOTIDE SEQUENCE [LARGE SCALE GENOMIC DNA]</scope>
    <source>
        <strain evidence="2 3">ATCC 49957</strain>
    </source>
</reference>
<accession>D5RSR8</accession>
<comment type="caution">
    <text evidence="2">The sequence shown here is derived from an EMBL/GenBank/DDBJ whole genome shotgun (WGS) entry which is preliminary data.</text>
</comment>
<feature type="non-terminal residue" evidence="2">
    <location>
        <position position="107"/>
    </location>
</feature>
<dbReference type="AlphaFoldDB" id="D5RSR8"/>
<keyword evidence="3" id="KW-1185">Reference proteome</keyword>
<evidence type="ECO:0000313" key="2">
    <source>
        <dbReference type="EMBL" id="EFH09654.1"/>
    </source>
</evidence>
<protein>
    <submittedName>
        <fullName evidence="2">Uncharacterized protein</fullName>
    </submittedName>
</protein>
<evidence type="ECO:0000256" key="1">
    <source>
        <dbReference type="SAM" id="MobiDB-lite"/>
    </source>
</evidence>
<evidence type="ECO:0000313" key="3">
    <source>
        <dbReference type="Proteomes" id="UP000005324"/>
    </source>
</evidence>
<feature type="region of interest" description="Disordered" evidence="1">
    <location>
        <begin position="38"/>
        <end position="70"/>
    </location>
</feature>